<comment type="function">
    <text evidence="9 10">Catalyzes hydrolysis of the D-alanyl-D-alanine dipeptide.</text>
</comment>
<accession>A0ABR6ELG4</accession>
<dbReference type="HAMAP" id="MF_01924">
    <property type="entry name" value="A_A_dipeptidase"/>
    <property type="match status" value="1"/>
</dbReference>
<dbReference type="EC" id="3.4.13.22" evidence="9 10"/>
<evidence type="ECO:0000256" key="7">
    <source>
        <dbReference type="ARBA" id="ARBA00023049"/>
    </source>
</evidence>
<evidence type="ECO:0000256" key="5">
    <source>
        <dbReference type="ARBA" id="ARBA00022833"/>
    </source>
</evidence>
<keyword evidence="5 9" id="KW-0862">Zinc</keyword>
<gene>
    <name evidence="12" type="ORF">GL263_21775</name>
</gene>
<dbReference type="CDD" id="cd14817">
    <property type="entry name" value="D-Ala-D-Ala_dipeptidase_VanX"/>
    <property type="match status" value="1"/>
</dbReference>
<keyword evidence="3 9" id="KW-0479">Metal-binding</keyword>
<evidence type="ECO:0000256" key="6">
    <source>
        <dbReference type="ARBA" id="ARBA00022997"/>
    </source>
</evidence>
<evidence type="ECO:0000256" key="3">
    <source>
        <dbReference type="ARBA" id="ARBA00022723"/>
    </source>
</evidence>
<dbReference type="InterPro" id="IPR009045">
    <property type="entry name" value="Zn_M74/Hedgehog-like"/>
</dbReference>
<organism evidence="12 13">
    <name type="scientific">Streptomyces durbertensis</name>
    <dbReference type="NCBI Taxonomy" id="2448886"/>
    <lineage>
        <taxon>Bacteria</taxon>
        <taxon>Bacillati</taxon>
        <taxon>Actinomycetota</taxon>
        <taxon>Actinomycetes</taxon>
        <taxon>Kitasatosporales</taxon>
        <taxon>Streptomycetaceae</taxon>
        <taxon>Streptomyces</taxon>
    </lineage>
</organism>
<dbReference type="InterPro" id="IPR000755">
    <property type="entry name" value="A_A_dipeptidase"/>
</dbReference>
<feature type="signal peptide" evidence="11">
    <location>
        <begin position="1"/>
        <end position="21"/>
    </location>
</feature>
<evidence type="ECO:0000256" key="2">
    <source>
        <dbReference type="ARBA" id="ARBA00022670"/>
    </source>
</evidence>
<evidence type="ECO:0000256" key="1">
    <source>
        <dbReference type="ARBA" id="ARBA00001362"/>
    </source>
</evidence>
<keyword evidence="7 9" id="KW-0482">Metalloprotease</keyword>
<name>A0ABR6ELG4_9ACTN</name>
<dbReference type="Proteomes" id="UP000766698">
    <property type="component" value="Unassembled WGS sequence"/>
</dbReference>
<dbReference type="RefSeq" id="WP_182857438.1">
    <property type="nucleotide sequence ID" value="NZ_WMLF01000421.1"/>
</dbReference>
<proteinExistence type="inferred from homology"/>
<dbReference type="PIRSF" id="PIRSF026671">
    <property type="entry name" value="AA_dipeptidase"/>
    <property type="match status" value="1"/>
</dbReference>
<sequence length="301" mass="32260">MTRPSPRAAARVSARTTVRCAALLTAVACTTALLVPETPQPSRTAAGAAAAPAADGAEAAVPPVGFVALRRVDPTIRLDIRYATARNFLGRRVPGYVDAECLLTREAARALSRAQRWLRHRGLSLKVYDCYRPQRAVDAFVAWAADPADEVTKEEYYPRVDKSRLIPEGYLAERSGHSRGSTVDVSLLPDGPGAGPAVGAERPGARPPEGAAPCFAPVGSRSPDDSLDMGTGYDCFDELAHTEHPAVAGAPRAARLLLRRAMEDAGFVNLPQEWWHYSLRDEPHPTTYFDFPVAPPAAGNG</sequence>
<keyword evidence="2 9" id="KW-0645">Protease</keyword>
<dbReference type="PANTHER" id="PTHR43126:SF1">
    <property type="entry name" value="D-ALANYL-D-ALANINE DIPEPTIDASE"/>
    <property type="match status" value="1"/>
</dbReference>
<keyword evidence="4 9" id="KW-0378">Hydrolase</keyword>
<dbReference type="Gene3D" id="3.30.1380.10">
    <property type="match status" value="1"/>
</dbReference>
<feature type="site" description="Transition state stabilizer" evidence="9">
    <location>
        <position position="132"/>
    </location>
</feature>
<evidence type="ECO:0000256" key="4">
    <source>
        <dbReference type="ARBA" id="ARBA00022801"/>
    </source>
</evidence>
<evidence type="ECO:0000313" key="12">
    <source>
        <dbReference type="EMBL" id="MBB1246161.1"/>
    </source>
</evidence>
<feature type="binding site" evidence="9">
    <location>
        <position position="276"/>
    </location>
    <ligand>
        <name>Zn(2+)</name>
        <dbReference type="ChEBI" id="CHEBI:29105"/>
        <note>catalytic</note>
    </ligand>
</feature>
<keyword evidence="13" id="KW-1185">Reference proteome</keyword>
<reference evidence="13" key="1">
    <citation type="journal article" date="2020" name="Syst. Appl. Microbiol.">
        <title>Streptomyces alkaliterrae sp. nov., isolated from an alkaline soil, and emended descriptions of Streptomyces alkaliphilus, Streptomyces calidiresistens and Streptomyces durbertensis.</title>
        <authorList>
            <person name="Swiecimska M."/>
            <person name="Golinska P."/>
            <person name="Nouioui I."/>
            <person name="Wypij M."/>
            <person name="Rai M."/>
            <person name="Sangal V."/>
            <person name="Goodfellow M."/>
        </authorList>
    </citation>
    <scope>NUCLEOTIDE SEQUENCE [LARGE SCALE GENOMIC DNA]</scope>
    <source>
        <strain evidence="13">DSM 104538</strain>
    </source>
</reference>
<dbReference type="EMBL" id="WMLF01000421">
    <property type="protein sequence ID" value="MBB1246161.1"/>
    <property type="molecule type" value="Genomic_DNA"/>
</dbReference>
<keyword evidence="6 9" id="KW-0224">Dipeptidase</keyword>
<evidence type="ECO:0000256" key="10">
    <source>
        <dbReference type="PIRNR" id="PIRNR026671"/>
    </source>
</evidence>
<keyword evidence="8 10" id="KW-0961">Cell wall biogenesis/degradation</keyword>
<comment type="catalytic activity">
    <reaction evidence="1 9 10">
        <text>D-alanyl-D-alanine + H2O = 2 D-alanine</text>
        <dbReference type="Rhea" id="RHEA:20661"/>
        <dbReference type="ChEBI" id="CHEBI:15377"/>
        <dbReference type="ChEBI" id="CHEBI:57416"/>
        <dbReference type="ChEBI" id="CHEBI:57822"/>
        <dbReference type="EC" id="3.4.13.22"/>
    </reaction>
</comment>
<feature type="binding site" evidence="9">
    <location>
        <position position="184"/>
    </location>
    <ligand>
        <name>Zn(2+)</name>
        <dbReference type="ChEBI" id="CHEBI:29105"/>
        <note>catalytic</note>
    </ligand>
</feature>
<evidence type="ECO:0000256" key="8">
    <source>
        <dbReference type="ARBA" id="ARBA00023316"/>
    </source>
</evidence>
<comment type="cofactor">
    <cofactor evidence="9">
        <name>Zn(2+)</name>
        <dbReference type="ChEBI" id="CHEBI:29105"/>
    </cofactor>
    <text evidence="9">Binds 1 zinc ion per subunit.</text>
</comment>
<evidence type="ECO:0000313" key="13">
    <source>
        <dbReference type="Proteomes" id="UP000766698"/>
    </source>
</evidence>
<evidence type="ECO:0000256" key="11">
    <source>
        <dbReference type="SAM" id="SignalP"/>
    </source>
</evidence>
<feature type="binding site" evidence="9">
    <location>
        <position position="177"/>
    </location>
    <ligand>
        <name>Zn(2+)</name>
        <dbReference type="ChEBI" id="CHEBI:29105"/>
        <note>catalytic</note>
    </ligand>
</feature>
<dbReference type="Pfam" id="PF01427">
    <property type="entry name" value="Peptidase_M15"/>
    <property type="match status" value="2"/>
</dbReference>
<comment type="similarity">
    <text evidence="9 10">Belongs to the peptidase M15D family.</text>
</comment>
<feature type="chain" id="PRO_5046382758" description="D-alanyl-D-alanine dipeptidase" evidence="11">
    <location>
        <begin position="22"/>
        <end position="301"/>
    </location>
</feature>
<comment type="caution">
    <text evidence="12">The sequence shown here is derived from an EMBL/GenBank/DDBJ whole genome shotgun (WGS) entry which is preliminary data.</text>
</comment>
<keyword evidence="11" id="KW-0732">Signal</keyword>
<protein>
    <recommendedName>
        <fullName evidence="9 10">D-alanyl-D-alanine dipeptidase</fullName>
        <shortName evidence="9 10">D-Ala-D-Ala dipeptidase</shortName>
        <ecNumber evidence="9 10">3.4.13.22</ecNumber>
    </recommendedName>
</protein>
<feature type="active site" description="Proton donor/acceptor" evidence="9">
    <location>
        <position position="273"/>
    </location>
</feature>
<dbReference type="SUPFAM" id="SSF55166">
    <property type="entry name" value="Hedgehog/DD-peptidase"/>
    <property type="match status" value="1"/>
</dbReference>
<evidence type="ECO:0000256" key="9">
    <source>
        <dbReference type="HAMAP-Rule" id="MF_01924"/>
    </source>
</evidence>
<dbReference type="PANTHER" id="PTHR43126">
    <property type="entry name" value="D-ALANYL-D-ALANINE DIPEPTIDASE"/>
    <property type="match status" value="1"/>
</dbReference>